<feature type="transmembrane region" description="Helical" evidence="1">
    <location>
        <begin position="76"/>
        <end position="97"/>
    </location>
</feature>
<keyword evidence="1" id="KW-1133">Transmembrane helix</keyword>
<sequence>MIYNIVLFLHILGAVIMFMAIAILAASMISMLHAKDTAGIRLWSKLAVKIDALFPLSTLIILVPAFYLVFSTWGWGIAWINVSLAALLANSFLGPVINLRRLKGILSAAEADSESTPSAELLSKVRDRVLWTSVSSMSMITVGILFLMAVKLTVMGSLITMIVAIAAGFALANALLARVKSEKVVDTMQHQ</sequence>
<dbReference type="OrthoDB" id="2427022at2"/>
<organism evidence="2 3">
    <name type="scientific">Planomicrobium soli</name>
    <dbReference type="NCBI Taxonomy" id="1176648"/>
    <lineage>
        <taxon>Bacteria</taxon>
        <taxon>Bacillati</taxon>
        <taxon>Bacillota</taxon>
        <taxon>Bacilli</taxon>
        <taxon>Bacillales</taxon>
        <taxon>Caryophanaceae</taxon>
        <taxon>Planomicrobium</taxon>
    </lineage>
</organism>
<accession>A0A2P8H5F2</accession>
<keyword evidence="1" id="KW-0812">Transmembrane</keyword>
<evidence type="ECO:0000256" key="1">
    <source>
        <dbReference type="SAM" id="Phobius"/>
    </source>
</evidence>
<name>A0A2P8H5F2_9BACL</name>
<feature type="transmembrane region" description="Helical" evidence="1">
    <location>
        <begin position="155"/>
        <end position="176"/>
    </location>
</feature>
<proteinExistence type="predicted"/>
<dbReference type="RefSeq" id="WP_106532136.1">
    <property type="nucleotide sequence ID" value="NZ_PYAT01000002.1"/>
</dbReference>
<evidence type="ECO:0008006" key="4">
    <source>
        <dbReference type="Google" id="ProtNLM"/>
    </source>
</evidence>
<dbReference type="AlphaFoldDB" id="A0A2P8H5F2"/>
<dbReference type="Proteomes" id="UP000242682">
    <property type="component" value="Unassembled WGS sequence"/>
</dbReference>
<keyword evidence="3" id="KW-1185">Reference proteome</keyword>
<feature type="transmembrane region" description="Helical" evidence="1">
    <location>
        <begin position="52"/>
        <end position="70"/>
    </location>
</feature>
<feature type="transmembrane region" description="Helical" evidence="1">
    <location>
        <begin position="6"/>
        <end position="32"/>
    </location>
</feature>
<protein>
    <recommendedName>
        <fullName evidence="4">DUF2269 family protein</fullName>
    </recommendedName>
</protein>
<keyword evidence="1" id="KW-0472">Membrane</keyword>
<gene>
    <name evidence="2" type="ORF">B0H99_102124</name>
</gene>
<reference evidence="2 3" key="1">
    <citation type="submission" date="2018-03" db="EMBL/GenBank/DDBJ databases">
        <title>Genomic Encyclopedia of Type Strains, Phase III (KMG-III): the genomes of soil and plant-associated and newly described type strains.</title>
        <authorList>
            <person name="Whitman W."/>
        </authorList>
    </citation>
    <scope>NUCLEOTIDE SEQUENCE [LARGE SCALE GENOMIC DNA]</scope>
    <source>
        <strain evidence="2 3">CGMCC 1.12259</strain>
    </source>
</reference>
<comment type="caution">
    <text evidence="2">The sequence shown here is derived from an EMBL/GenBank/DDBJ whole genome shotgun (WGS) entry which is preliminary data.</text>
</comment>
<evidence type="ECO:0000313" key="2">
    <source>
        <dbReference type="EMBL" id="PSL41441.1"/>
    </source>
</evidence>
<feature type="transmembrane region" description="Helical" evidence="1">
    <location>
        <begin position="129"/>
        <end position="149"/>
    </location>
</feature>
<dbReference type="EMBL" id="PYAT01000002">
    <property type="protein sequence ID" value="PSL41441.1"/>
    <property type="molecule type" value="Genomic_DNA"/>
</dbReference>
<evidence type="ECO:0000313" key="3">
    <source>
        <dbReference type="Proteomes" id="UP000242682"/>
    </source>
</evidence>